<evidence type="ECO:0000313" key="2">
    <source>
        <dbReference type="Proteomes" id="UP000199594"/>
    </source>
</evidence>
<evidence type="ECO:0000313" key="1">
    <source>
        <dbReference type="EMBL" id="SFT88448.1"/>
    </source>
</evidence>
<accession>A0A1I7BMN6</accession>
<sequence length="107" mass="11625">MVRFVLSLAVLAGLVYGGLYFYYDASLTRAVDDRLDGLGLTAVEVKGIDFAPTAPLVTDTHVTAEVVYRSAEASLDIRVIGHPVFSEEYRLELDSLQAFRLSIGAGE</sequence>
<gene>
    <name evidence="1" type="ORF">SAMN04487956_1289</name>
</gene>
<proteinExistence type="predicted"/>
<name>A0A1I7BMN6_9GAMM</name>
<dbReference type="RefSeq" id="WP_089850756.1">
    <property type="nucleotide sequence ID" value="NZ_FPAQ01000028.1"/>
</dbReference>
<reference evidence="1 2" key="1">
    <citation type="submission" date="2016-10" db="EMBL/GenBank/DDBJ databases">
        <authorList>
            <person name="de Groot N.N."/>
        </authorList>
    </citation>
    <scope>NUCLEOTIDE SEQUENCE [LARGE SCALE GENOMIC DNA]</scope>
    <source>
        <strain evidence="1 2">CGMCC 1.6493</strain>
    </source>
</reference>
<protein>
    <submittedName>
        <fullName evidence="1">Uncharacterized protein</fullName>
    </submittedName>
</protein>
<organism evidence="1 2">
    <name type="scientific">Halomonas saccharevitans</name>
    <dbReference type="NCBI Taxonomy" id="416872"/>
    <lineage>
        <taxon>Bacteria</taxon>
        <taxon>Pseudomonadati</taxon>
        <taxon>Pseudomonadota</taxon>
        <taxon>Gammaproteobacteria</taxon>
        <taxon>Oceanospirillales</taxon>
        <taxon>Halomonadaceae</taxon>
        <taxon>Halomonas</taxon>
    </lineage>
</organism>
<dbReference type="AlphaFoldDB" id="A0A1I7BMN6"/>
<dbReference type="OrthoDB" id="6168649at2"/>
<dbReference type="EMBL" id="FPAQ01000028">
    <property type="protein sequence ID" value="SFT88448.1"/>
    <property type="molecule type" value="Genomic_DNA"/>
</dbReference>
<dbReference type="Proteomes" id="UP000199594">
    <property type="component" value="Unassembled WGS sequence"/>
</dbReference>